<dbReference type="Proteomes" id="UP000663832">
    <property type="component" value="Unassembled WGS sequence"/>
</dbReference>
<comment type="caution">
    <text evidence="1">The sequence shown here is derived from an EMBL/GenBank/DDBJ whole genome shotgun (WGS) entry which is preliminary data.</text>
</comment>
<organism evidence="1 4">
    <name type="scientific">Adineta steineri</name>
    <dbReference type="NCBI Taxonomy" id="433720"/>
    <lineage>
        <taxon>Eukaryota</taxon>
        <taxon>Metazoa</taxon>
        <taxon>Spiralia</taxon>
        <taxon>Gnathifera</taxon>
        <taxon>Rotifera</taxon>
        <taxon>Eurotatoria</taxon>
        <taxon>Bdelloidea</taxon>
        <taxon>Adinetida</taxon>
        <taxon>Adinetidae</taxon>
        <taxon>Adineta</taxon>
    </lineage>
</organism>
<evidence type="ECO:0000313" key="2">
    <source>
        <dbReference type="EMBL" id="CAF1103205.1"/>
    </source>
</evidence>
<accession>A0A814JIY8</accession>
<evidence type="ECO:0000313" key="3">
    <source>
        <dbReference type="Proteomes" id="UP000663832"/>
    </source>
</evidence>
<dbReference type="EMBL" id="CAJNOI010000090">
    <property type="protein sequence ID" value="CAF1039934.1"/>
    <property type="molecule type" value="Genomic_DNA"/>
</dbReference>
<dbReference type="EMBL" id="CAJNOM010000128">
    <property type="protein sequence ID" value="CAF1103205.1"/>
    <property type="molecule type" value="Genomic_DNA"/>
</dbReference>
<dbReference type="Proteomes" id="UP000663877">
    <property type="component" value="Unassembled WGS sequence"/>
</dbReference>
<evidence type="ECO:0000313" key="4">
    <source>
        <dbReference type="Proteomes" id="UP000663877"/>
    </source>
</evidence>
<dbReference type="OrthoDB" id="10272872at2759"/>
<evidence type="ECO:0000313" key="1">
    <source>
        <dbReference type="EMBL" id="CAF1039934.1"/>
    </source>
</evidence>
<gene>
    <name evidence="1" type="ORF">BJG266_LOCUS18009</name>
    <name evidence="2" type="ORF">QVE165_LOCUS20417</name>
</gene>
<reference evidence="1" key="1">
    <citation type="submission" date="2021-02" db="EMBL/GenBank/DDBJ databases">
        <authorList>
            <person name="Nowell W R."/>
        </authorList>
    </citation>
    <scope>NUCLEOTIDE SEQUENCE</scope>
</reference>
<keyword evidence="3" id="KW-1185">Reference proteome</keyword>
<sequence length="174" mass="20108">MSAEEENYINSQIQHALLMRYSHISLNITGGELHGTHKNGYYIYDYIPKEDTSFCGRMRFIFNEKIYPQADTEENITQKFNKIDSMSLPWSKTDCDILPDEWTFAVKILDPSNLNNAIKFTLNNDPDRLQMCIYAQKLEITASKGDKKIIHTDSPWTKAMIYLNLIVKNAVDSS</sequence>
<proteinExistence type="predicted"/>
<name>A0A814JIY8_9BILA</name>
<protein>
    <submittedName>
        <fullName evidence="1">Uncharacterized protein</fullName>
    </submittedName>
</protein>
<dbReference type="AlphaFoldDB" id="A0A814JIY8"/>